<dbReference type="OrthoDB" id="5086884at2759"/>
<protein>
    <submittedName>
        <fullName evidence="12">Vesicular acetylcholine transporter</fullName>
    </submittedName>
</protein>
<dbReference type="InterPro" id="IPR011701">
    <property type="entry name" value="MFS"/>
</dbReference>
<evidence type="ECO:0000256" key="8">
    <source>
        <dbReference type="ARBA" id="ARBA00023180"/>
    </source>
</evidence>
<feature type="domain" description="Major facilitator superfamily (MFS) profile" evidence="11">
    <location>
        <begin position="32"/>
        <end position="455"/>
    </location>
</feature>
<feature type="transmembrane region" description="Helical" evidence="10">
    <location>
        <begin position="269"/>
        <end position="287"/>
    </location>
</feature>
<keyword evidence="7 10" id="KW-0472">Membrane</keyword>
<feature type="transmembrane region" description="Helical" evidence="10">
    <location>
        <begin position="399"/>
        <end position="418"/>
    </location>
</feature>
<reference evidence="12 13" key="1">
    <citation type="journal article" date="2018" name="Sci. Rep.">
        <title>Genomic signatures of local adaptation to the degree of environmental predictability in rotifers.</title>
        <authorList>
            <person name="Franch-Gras L."/>
            <person name="Hahn C."/>
            <person name="Garcia-Roger E.M."/>
            <person name="Carmona M.J."/>
            <person name="Serra M."/>
            <person name="Gomez A."/>
        </authorList>
    </citation>
    <scope>NUCLEOTIDE SEQUENCE [LARGE SCALE GENOMIC DNA]</scope>
    <source>
        <strain evidence="12">HYR1</strain>
    </source>
</reference>
<dbReference type="STRING" id="10195.A0A3M7Q6N1"/>
<keyword evidence="6 10" id="KW-1133">Transmembrane helix</keyword>
<evidence type="ECO:0000256" key="4">
    <source>
        <dbReference type="ARBA" id="ARBA00022692"/>
    </source>
</evidence>
<evidence type="ECO:0000256" key="1">
    <source>
        <dbReference type="ARBA" id="ARBA00004141"/>
    </source>
</evidence>
<dbReference type="GO" id="GO:0043195">
    <property type="term" value="C:terminal bouton"/>
    <property type="evidence" value="ECO:0007669"/>
    <property type="project" value="TreeGrafter"/>
</dbReference>
<evidence type="ECO:0000313" key="12">
    <source>
        <dbReference type="EMBL" id="RNA07087.1"/>
    </source>
</evidence>
<dbReference type="AlphaFoldDB" id="A0A3M7Q6N1"/>
<feature type="region of interest" description="Disordered" evidence="9">
    <location>
        <begin position="466"/>
        <end position="489"/>
    </location>
</feature>
<evidence type="ECO:0000256" key="2">
    <source>
        <dbReference type="ARBA" id="ARBA00006829"/>
    </source>
</evidence>
<evidence type="ECO:0000256" key="7">
    <source>
        <dbReference type="ARBA" id="ARBA00023136"/>
    </source>
</evidence>
<evidence type="ECO:0000256" key="9">
    <source>
        <dbReference type="SAM" id="MobiDB-lite"/>
    </source>
</evidence>
<dbReference type="PANTHER" id="PTHR23506">
    <property type="entry name" value="GH10249P"/>
    <property type="match status" value="1"/>
</dbReference>
<dbReference type="GO" id="GO:0030121">
    <property type="term" value="C:AP-1 adaptor complex"/>
    <property type="evidence" value="ECO:0007669"/>
    <property type="project" value="TreeGrafter"/>
</dbReference>
<organism evidence="12 13">
    <name type="scientific">Brachionus plicatilis</name>
    <name type="common">Marine rotifer</name>
    <name type="synonym">Brachionus muelleri</name>
    <dbReference type="NCBI Taxonomy" id="10195"/>
    <lineage>
        <taxon>Eukaryota</taxon>
        <taxon>Metazoa</taxon>
        <taxon>Spiralia</taxon>
        <taxon>Gnathifera</taxon>
        <taxon>Rotifera</taxon>
        <taxon>Eurotatoria</taxon>
        <taxon>Monogononta</taxon>
        <taxon>Pseudotrocha</taxon>
        <taxon>Ploima</taxon>
        <taxon>Brachionidae</taxon>
        <taxon>Brachionus</taxon>
    </lineage>
</organism>
<feature type="region of interest" description="Disordered" evidence="9">
    <location>
        <begin position="526"/>
        <end position="549"/>
    </location>
</feature>
<gene>
    <name evidence="12" type="ORF">BpHYR1_014320</name>
</gene>
<comment type="caution">
    <text evidence="12">The sequence shown here is derived from an EMBL/GenBank/DDBJ whole genome shotgun (WGS) entry which is preliminary data.</text>
</comment>
<evidence type="ECO:0000256" key="3">
    <source>
        <dbReference type="ARBA" id="ARBA00022448"/>
    </source>
</evidence>
<dbReference type="InterPro" id="IPR050930">
    <property type="entry name" value="MFS_Vesicular_Transporter"/>
</dbReference>
<evidence type="ECO:0000256" key="6">
    <source>
        <dbReference type="ARBA" id="ARBA00022989"/>
    </source>
</evidence>
<dbReference type="InterPro" id="IPR020846">
    <property type="entry name" value="MFS_dom"/>
</dbReference>
<sequence>MPVVPGINKDLAQIGKEFNDRIREPKRQRNLVLIIVCIALLLDNMLYMVIVPIIPEYLHKMNMAVTDTLRSLTTLSPSNQSLAATTSIPDSASGDTEDIAIGFLFASKAIVQLLVNPFSGAFIDRVGYDLPMFIGLTVIFFSTVTFSFAGSYTMLFLARSLQGVGSAFADTSGLAMIADRFVEENERSRALGIALAFISFGSLVAPPFGGVLYEYLGINVPFIVLAFLALVDGCMLLLVMRPHKMAMDMEQNEYKPKGTPIWKLFQDPYILVCAGALVVANISLAFLEPTIAVWMRNSMNATESQIGSVWLPGFIPHLLGVLFTIWVNKHFPQYQWLLAAGGLALEGASCLIIPFCTNFLTIMIPISGICFGIALVDTAILPTLAYLVDVRHTSVYGSIYAIADISYSLAFAIGPILAGNIIYLFGFTALNVGIFLSNVLYAPVIYFLRSFYEFKPLESNELSAISNGQSRGSGFKKFENEDQEHSQSDEYSAIDTGMSYHNIYPNQSIQINRPESAKFQNMAKYPKKAPKNPFKDTNNLIDNMEEDDY</sequence>
<feature type="transmembrane region" description="Helical" evidence="10">
    <location>
        <begin position="130"/>
        <end position="150"/>
    </location>
</feature>
<name>A0A3M7Q6N1_BRAPC</name>
<keyword evidence="13" id="KW-1185">Reference proteome</keyword>
<dbReference type="GO" id="GO:0005277">
    <property type="term" value="F:acetylcholine transmembrane transporter activity"/>
    <property type="evidence" value="ECO:0007669"/>
    <property type="project" value="TreeGrafter"/>
</dbReference>
<feature type="transmembrane region" description="Helical" evidence="10">
    <location>
        <begin position="190"/>
        <end position="209"/>
    </location>
</feature>
<dbReference type="GO" id="GO:0007268">
    <property type="term" value="P:chemical synaptic transmission"/>
    <property type="evidence" value="ECO:0007669"/>
    <property type="project" value="TreeGrafter"/>
</dbReference>
<dbReference type="InterPro" id="IPR036259">
    <property type="entry name" value="MFS_trans_sf"/>
</dbReference>
<evidence type="ECO:0000313" key="13">
    <source>
        <dbReference type="Proteomes" id="UP000276133"/>
    </source>
</evidence>
<keyword evidence="5" id="KW-0532">Neurotransmitter transport</keyword>
<comment type="similarity">
    <text evidence="2">Belongs to the major facilitator superfamily. Vesicular transporter family.</text>
</comment>
<accession>A0A3M7Q6N1</accession>
<dbReference type="Proteomes" id="UP000276133">
    <property type="component" value="Unassembled WGS sequence"/>
</dbReference>
<comment type="subcellular location">
    <subcellularLocation>
        <location evidence="1">Membrane</location>
        <topology evidence="1">Multi-pass membrane protein</topology>
    </subcellularLocation>
</comment>
<dbReference type="EMBL" id="REGN01007157">
    <property type="protein sequence ID" value="RNA07087.1"/>
    <property type="molecule type" value="Genomic_DNA"/>
</dbReference>
<feature type="transmembrane region" description="Helical" evidence="10">
    <location>
        <begin position="424"/>
        <end position="448"/>
    </location>
</feature>
<dbReference type="SUPFAM" id="SSF103473">
    <property type="entry name" value="MFS general substrate transporter"/>
    <property type="match status" value="1"/>
</dbReference>
<dbReference type="PANTHER" id="PTHR23506:SF13">
    <property type="entry name" value="VESICULAR ACETYLCHOLINE TRANSPORTER"/>
    <property type="match status" value="1"/>
</dbReference>
<feature type="transmembrane region" description="Helical" evidence="10">
    <location>
        <begin position="31"/>
        <end position="54"/>
    </location>
</feature>
<evidence type="ECO:0000259" key="11">
    <source>
        <dbReference type="PROSITE" id="PS50850"/>
    </source>
</evidence>
<proteinExistence type="inferred from homology"/>
<dbReference type="GO" id="GO:0030122">
    <property type="term" value="C:AP-2 adaptor complex"/>
    <property type="evidence" value="ECO:0007669"/>
    <property type="project" value="TreeGrafter"/>
</dbReference>
<keyword evidence="3" id="KW-0813">Transport</keyword>
<feature type="transmembrane region" description="Helical" evidence="10">
    <location>
        <begin position="215"/>
        <end position="239"/>
    </location>
</feature>
<keyword evidence="8" id="KW-0325">Glycoprotein</keyword>
<feature type="compositionally biased region" description="Basic and acidic residues" evidence="9">
    <location>
        <begin position="476"/>
        <end position="488"/>
    </location>
</feature>
<dbReference type="Gene3D" id="1.20.1250.20">
    <property type="entry name" value="MFS general substrate transporter like domains"/>
    <property type="match status" value="1"/>
</dbReference>
<evidence type="ECO:0000256" key="10">
    <source>
        <dbReference type="SAM" id="Phobius"/>
    </source>
</evidence>
<keyword evidence="4 10" id="KW-0812">Transmembrane</keyword>
<evidence type="ECO:0000256" key="5">
    <source>
        <dbReference type="ARBA" id="ARBA00022775"/>
    </source>
</evidence>
<dbReference type="Pfam" id="PF07690">
    <property type="entry name" value="MFS_1"/>
    <property type="match status" value="1"/>
</dbReference>
<dbReference type="PROSITE" id="PS50850">
    <property type="entry name" value="MFS"/>
    <property type="match status" value="1"/>
</dbReference>
<feature type="transmembrane region" description="Helical" evidence="10">
    <location>
        <begin position="307"/>
        <end position="327"/>
    </location>
</feature>
<feature type="transmembrane region" description="Helical" evidence="10">
    <location>
        <begin position="361"/>
        <end position="387"/>
    </location>
</feature>